<gene>
    <name evidence="3" type="ORF">PCOR1329_LOCUS4615</name>
</gene>
<keyword evidence="2" id="KW-0812">Transmembrane</keyword>
<feature type="non-terminal residue" evidence="3">
    <location>
        <position position="1"/>
    </location>
</feature>
<proteinExistence type="predicted"/>
<feature type="compositionally biased region" description="Basic and acidic residues" evidence="1">
    <location>
        <begin position="99"/>
        <end position="109"/>
    </location>
</feature>
<dbReference type="EMBL" id="CAUYUJ010001197">
    <property type="protein sequence ID" value="CAK0794718.1"/>
    <property type="molecule type" value="Genomic_DNA"/>
</dbReference>
<sequence>PPHPLWERPERRPMGLCGARARMRSRNSARAPHRARARKRERGAAVGVLVAIVVVAVVVVVVVVVPTPPSSGSARSSSGGRRCCKKFGGRRGRGSQASRRREAEARDVFQPRLPGLTLGGTSAKIGGISETGRRATVAPHRGPCADLRRVSCSRGAIPPRVAQPSTARCRRRPQAPEQGPKVQAFGASAARVEPSRSLGNLSVGPSEAWACAGLAGRCAARALETARAS</sequence>
<protein>
    <submittedName>
        <fullName evidence="3">Uncharacterized protein</fullName>
    </submittedName>
</protein>
<accession>A0ABN9PVP9</accession>
<name>A0ABN9PVP9_9DINO</name>
<organism evidence="3 4">
    <name type="scientific">Prorocentrum cordatum</name>
    <dbReference type="NCBI Taxonomy" id="2364126"/>
    <lineage>
        <taxon>Eukaryota</taxon>
        <taxon>Sar</taxon>
        <taxon>Alveolata</taxon>
        <taxon>Dinophyceae</taxon>
        <taxon>Prorocentrales</taxon>
        <taxon>Prorocentraceae</taxon>
        <taxon>Prorocentrum</taxon>
    </lineage>
</organism>
<feature type="region of interest" description="Disordered" evidence="1">
    <location>
        <begin position="21"/>
        <end position="40"/>
    </location>
</feature>
<comment type="caution">
    <text evidence="3">The sequence shown here is derived from an EMBL/GenBank/DDBJ whole genome shotgun (WGS) entry which is preliminary data.</text>
</comment>
<evidence type="ECO:0000256" key="1">
    <source>
        <dbReference type="SAM" id="MobiDB-lite"/>
    </source>
</evidence>
<evidence type="ECO:0000313" key="4">
    <source>
        <dbReference type="Proteomes" id="UP001189429"/>
    </source>
</evidence>
<keyword evidence="2" id="KW-1133">Transmembrane helix</keyword>
<evidence type="ECO:0000313" key="3">
    <source>
        <dbReference type="EMBL" id="CAK0794718.1"/>
    </source>
</evidence>
<feature type="compositionally biased region" description="Low complexity" evidence="1">
    <location>
        <begin position="68"/>
        <end position="81"/>
    </location>
</feature>
<feature type="compositionally biased region" description="Basic residues" evidence="1">
    <location>
        <begin position="82"/>
        <end position="93"/>
    </location>
</feature>
<reference evidence="3" key="1">
    <citation type="submission" date="2023-10" db="EMBL/GenBank/DDBJ databases">
        <authorList>
            <person name="Chen Y."/>
            <person name="Shah S."/>
            <person name="Dougan E. K."/>
            <person name="Thang M."/>
            <person name="Chan C."/>
        </authorList>
    </citation>
    <scope>NUCLEOTIDE SEQUENCE [LARGE SCALE GENOMIC DNA]</scope>
</reference>
<feature type="transmembrane region" description="Helical" evidence="2">
    <location>
        <begin position="44"/>
        <end position="65"/>
    </location>
</feature>
<evidence type="ECO:0000256" key="2">
    <source>
        <dbReference type="SAM" id="Phobius"/>
    </source>
</evidence>
<feature type="region of interest" description="Disordered" evidence="1">
    <location>
        <begin position="68"/>
        <end position="113"/>
    </location>
</feature>
<dbReference type="Proteomes" id="UP001189429">
    <property type="component" value="Unassembled WGS sequence"/>
</dbReference>
<keyword evidence="2" id="KW-0472">Membrane</keyword>
<keyword evidence="4" id="KW-1185">Reference proteome</keyword>